<dbReference type="RefSeq" id="WP_150456621.1">
    <property type="nucleotide sequence ID" value="NZ_VYKK01000004.1"/>
</dbReference>
<dbReference type="Proteomes" id="UP000367750">
    <property type="component" value="Unassembled WGS sequence"/>
</dbReference>
<accession>A0A5J5GGP6</accession>
<evidence type="ECO:0000313" key="2">
    <source>
        <dbReference type="Proteomes" id="UP000367750"/>
    </source>
</evidence>
<name>A0A5J5GGP6_9BACL</name>
<evidence type="ECO:0000313" key="1">
    <source>
        <dbReference type="EMBL" id="KAA9007331.1"/>
    </source>
</evidence>
<reference evidence="1 2" key="1">
    <citation type="submission" date="2019-09" db="EMBL/GenBank/DDBJ databases">
        <title>Bacillus ochoae sp. nov., Paenibacillus whitsoniae sp. nov., Paenibacillus spiritus sp. nov. Isolated from the Mars Exploration Rover during spacecraft assembly.</title>
        <authorList>
            <person name="Seuylemezian A."/>
            <person name="Vaishampayan P."/>
        </authorList>
    </citation>
    <scope>NUCLEOTIDE SEQUENCE [LARGE SCALE GENOMIC DNA]</scope>
    <source>
        <strain evidence="1 2">MER_111</strain>
    </source>
</reference>
<dbReference type="AlphaFoldDB" id="A0A5J5GGP6"/>
<comment type="caution">
    <text evidence="1">The sequence shown here is derived from an EMBL/GenBank/DDBJ whole genome shotgun (WGS) entry which is preliminary data.</text>
</comment>
<protein>
    <submittedName>
        <fullName evidence="1">Uncharacterized protein</fullName>
    </submittedName>
</protein>
<sequence length="100" mass="11672">MTSESRSLLEILDLFELHEIHNLAMVIKTYSTNPKEFEKLHSEVDTGRDLLLIVIDILDSLDFDVEELKEKIDCLNDAECEILVKELVNNNEKYFQTDEN</sequence>
<gene>
    <name evidence="1" type="ORF">F4V43_02270</name>
</gene>
<proteinExistence type="predicted"/>
<keyword evidence="2" id="KW-1185">Reference proteome</keyword>
<organism evidence="1 2">
    <name type="scientific">Paenibacillus spiritus</name>
    <dbReference type="NCBI Taxonomy" id="2496557"/>
    <lineage>
        <taxon>Bacteria</taxon>
        <taxon>Bacillati</taxon>
        <taxon>Bacillota</taxon>
        <taxon>Bacilli</taxon>
        <taxon>Bacillales</taxon>
        <taxon>Paenibacillaceae</taxon>
        <taxon>Paenibacillus</taxon>
    </lineage>
</organism>
<dbReference type="EMBL" id="VYKK01000004">
    <property type="protein sequence ID" value="KAA9007331.1"/>
    <property type="molecule type" value="Genomic_DNA"/>
</dbReference>